<gene>
    <name evidence="10" type="ORF">DLJ74_17245</name>
</gene>
<comment type="caution">
    <text evidence="10">The sequence shown here is derived from an EMBL/GenBank/DDBJ whole genome shotgun (WGS) entry which is preliminary data.</text>
</comment>
<dbReference type="OrthoDB" id="9809354at2"/>
<dbReference type="InterPro" id="IPR043472">
    <property type="entry name" value="Macro_dom-like"/>
</dbReference>
<evidence type="ECO:0000256" key="5">
    <source>
        <dbReference type="ARBA" id="ARBA00033172"/>
    </source>
</evidence>
<dbReference type="GO" id="GO:0030145">
    <property type="term" value="F:manganese ion binding"/>
    <property type="evidence" value="ECO:0007669"/>
    <property type="project" value="InterPro"/>
</dbReference>
<evidence type="ECO:0000259" key="9">
    <source>
        <dbReference type="PROSITE" id="PS00631"/>
    </source>
</evidence>
<keyword evidence="11" id="KW-1185">Reference proteome</keyword>
<reference evidence="10 11" key="1">
    <citation type="submission" date="2018-05" db="EMBL/GenBank/DDBJ databases">
        <title>Genomic analysis of Gracilibacillus dipsosauri DD1 reveals novel features of a salt-tolerant amylase.</title>
        <authorList>
            <person name="Deutch C.E."/>
            <person name="Yang S."/>
        </authorList>
    </citation>
    <scope>NUCLEOTIDE SEQUENCE [LARGE SCALE GENOMIC DNA]</scope>
    <source>
        <strain evidence="10 11">DD1</strain>
    </source>
</reference>
<dbReference type="RefSeq" id="WP_109985390.1">
    <property type="nucleotide sequence ID" value="NZ_JAJUIE010000004.1"/>
</dbReference>
<name>A0A317L0E5_9BACI</name>
<dbReference type="InterPro" id="IPR011356">
    <property type="entry name" value="Leucine_aapep/pepB"/>
</dbReference>
<dbReference type="CDD" id="cd00433">
    <property type="entry name" value="Peptidase_M17"/>
    <property type="match status" value="1"/>
</dbReference>
<dbReference type="GO" id="GO:0070006">
    <property type="term" value="F:metalloaminopeptidase activity"/>
    <property type="evidence" value="ECO:0007669"/>
    <property type="project" value="InterPro"/>
</dbReference>
<dbReference type="GO" id="GO:0006508">
    <property type="term" value="P:proteolysis"/>
    <property type="evidence" value="ECO:0007669"/>
    <property type="project" value="UniProtKB-KW"/>
</dbReference>
<evidence type="ECO:0000256" key="2">
    <source>
        <dbReference type="ARBA" id="ARBA00022438"/>
    </source>
</evidence>
<dbReference type="PROSITE" id="PS00631">
    <property type="entry name" value="CYTOSOL_AP"/>
    <property type="match status" value="1"/>
</dbReference>
<keyword evidence="2" id="KW-0031">Aminopeptidase</keyword>
<organism evidence="10 11">
    <name type="scientific">Gracilibacillus dipsosauri</name>
    <dbReference type="NCBI Taxonomy" id="178340"/>
    <lineage>
        <taxon>Bacteria</taxon>
        <taxon>Bacillati</taxon>
        <taxon>Bacillota</taxon>
        <taxon>Bacilli</taxon>
        <taxon>Bacillales</taxon>
        <taxon>Bacillaceae</taxon>
        <taxon>Gracilibacillus</taxon>
    </lineage>
</organism>
<evidence type="ECO:0000256" key="3">
    <source>
        <dbReference type="ARBA" id="ARBA00022670"/>
    </source>
</evidence>
<dbReference type="SUPFAM" id="SSF53187">
    <property type="entry name" value="Zn-dependent exopeptidases"/>
    <property type="match status" value="1"/>
</dbReference>
<evidence type="ECO:0000256" key="6">
    <source>
        <dbReference type="ARBA" id="ARBA00049972"/>
    </source>
</evidence>
<dbReference type="AlphaFoldDB" id="A0A317L0E5"/>
<keyword evidence="4" id="KW-0378">Hydrolase</keyword>
<dbReference type="EMBL" id="QGTD01000018">
    <property type="protein sequence ID" value="PWU67309.1"/>
    <property type="molecule type" value="Genomic_DNA"/>
</dbReference>
<evidence type="ECO:0000256" key="8">
    <source>
        <dbReference type="ARBA" id="ARBA00050061"/>
    </source>
</evidence>
<dbReference type="InterPro" id="IPR000819">
    <property type="entry name" value="Peptidase_M17_C"/>
</dbReference>
<feature type="domain" description="Cytosol aminopeptidase" evidence="9">
    <location>
        <begin position="312"/>
        <end position="319"/>
    </location>
</feature>
<protein>
    <recommendedName>
        <fullName evidence="7">Probable cytosol aminopeptidase</fullName>
    </recommendedName>
    <alternativeName>
        <fullName evidence="8">Leucine aminopeptidase</fullName>
    </alternativeName>
    <alternativeName>
        <fullName evidence="5">Leucyl aminopeptidase</fullName>
    </alternativeName>
</protein>
<evidence type="ECO:0000313" key="10">
    <source>
        <dbReference type="EMBL" id="PWU67309.1"/>
    </source>
</evidence>
<dbReference type="Gene3D" id="3.40.630.10">
    <property type="entry name" value="Zn peptidases"/>
    <property type="match status" value="1"/>
</dbReference>
<proteinExistence type="inferred from homology"/>
<sequence length="470" mass="52400">MKKFLDEDGGGEKLKTSVHFIHSDKEVRNIFINGLKDDPVQPIHQDDQLIFYVFVPLSTSEIEYIKYIAGELRKKAEKFSITSLKVLFDGFYELKYLKRKQCIYAFFEGWYLASYRFLKYKSTAQERKIRITYDPIYNALEAEALLVANAVCVARDLCNEPANKLTPISYARKIDALFKDTKVKVTILDKQALLDHGFHATYEVGKGSNHSPKVALLNYENGGKKKMALVGKGVTFDTGGMNLKQVSDIVDMKMDMGGSASVIGAMKLVESLQVPVNLQAIIPLVENIPSFNSYLPSDVIRYANGKTVEVGNTDAEGRLILADALLYAQKVGATWITDIATLTGTIGQALGLNRAGIYSNQLESISYYEEISAQTGDFIWPMPLVEEYNDLLESECADIKNISSSPFGGSITAAMFLHSFITDNSKWIHIDMANVVKPFKVKGYYVDGASGFGVRLLTELIRREVNGNRC</sequence>
<evidence type="ECO:0000256" key="7">
    <source>
        <dbReference type="ARBA" id="ARBA00050021"/>
    </source>
</evidence>
<accession>A0A317L0E5</accession>
<dbReference type="GO" id="GO:0005737">
    <property type="term" value="C:cytoplasm"/>
    <property type="evidence" value="ECO:0007669"/>
    <property type="project" value="InterPro"/>
</dbReference>
<keyword evidence="3" id="KW-0645">Protease</keyword>
<comment type="function">
    <text evidence="6">Presumably involved in the processing and regular turnover of intracellular proteins. Catalyzes the removal of unsubstituted N-terminal amino acids from various peptides.</text>
</comment>
<evidence type="ECO:0000256" key="4">
    <source>
        <dbReference type="ARBA" id="ARBA00022801"/>
    </source>
</evidence>
<comment type="similarity">
    <text evidence="1">Belongs to the peptidase M17 family.</text>
</comment>
<dbReference type="PANTHER" id="PTHR11963">
    <property type="entry name" value="LEUCINE AMINOPEPTIDASE-RELATED"/>
    <property type="match status" value="1"/>
</dbReference>
<dbReference type="Pfam" id="PF00883">
    <property type="entry name" value="Peptidase_M17"/>
    <property type="match status" value="1"/>
</dbReference>
<evidence type="ECO:0000313" key="11">
    <source>
        <dbReference type="Proteomes" id="UP000245624"/>
    </source>
</evidence>
<evidence type="ECO:0000256" key="1">
    <source>
        <dbReference type="ARBA" id="ARBA00009528"/>
    </source>
</evidence>
<dbReference type="Proteomes" id="UP000245624">
    <property type="component" value="Unassembled WGS sequence"/>
</dbReference>
<dbReference type="PRINTS" id="PR00481">
    <property type="entry name" value="LAMNOPPTDASE"/>
</dbReference>
<dbReference type="PANTHER" id="PTHR11963:SF23">
    <property type="entry name" value="CYTOSOL AMINOPEPTIDASE"/>
    <property type="match status" value="1"/>
</dbReference>
<dbReference type="Gene3D" id="3.40.220.10">
    <property type="entry name" value="Leucine Aminopeptidase, subunit E, domain 1"/>
    <property type="match status" value="1"/>
</dbReference>